<dbReference type="Pfam" id="PF04568">
    <property type="entry name" value="IATP"/>
    <property type="match status" value="1"/>
</dbReference>
<feature type="compositionally biased region" description="Basic and acidic residues" evidence="5">
    <location>
        <begin position="87"/>
        <end position="110"/>
    </location>
</feature>
<dbReference type="VEuPathDB" id="FungiDB:SJAG_04422"/>
<dbReference type="EMBL" id="KE651167">
    <property type="protein sequence ID" value="EEB09237.1"/>
    <property type="molecule type" value="Genomic_DNA"/>
</dbReference>
<dbReference type="GeneID" id="7050239"/>
<evidence type="ECO:0000313" key="6">
    <source>
        <dbReference type="EMBL" id="EEB09237.1"/>
    </source>
</evidence>
<organism evidence="6 8">
    <name type="scientific">Schizosaccharomyces japonicus (strain yFS275 / FY16936)</name>
    <name type="common">Fission yeast</name>
    <dbReference type="NCBI Taxonomy" id="402676"/>
    <lineage>
        <taxon>Eukaryota</taxon>
        <taxon>Fungi</taxon>
        <taxon>Dikarya</taxon>
        <taxon>Ascomycota</taxon>
        <taxon>Taphrinomycotina</taxon>
        <taxon>Schizosaccharomycetes</taxon>
        <taxon>Schizosaccharomycetales</taxon>
        <taxon>Schizosaccharomycetaceae</taxon>
        <taxon>Schizosaccharomyces</taxon>
    </lineage>
</organism>
<proteinExistence type="inferred from homology"/>
<dbReference type="AlphaFoldDB" id="B6K6T3"/>
<dbReference type="GO" id="GO:0042030">
    <property type="term" value="F:ATPase inhibitor activity"/>
    <property type="evidence" value="ECO:0007669"/>
    <property type="project" value="InterPro"/>
</dbReference>
<gene>
    <name evidence="7" type="primary">inh1</name>
    <name evidence="6" type="ORF">SJAG_04422</name>
</gene>
<evidence type="ECO:0000256" key="3">
    <source>
        <dbReference type="ARBA" id="ARBA00023128"/>
    </source>
</evidence>
<comment type="similarity">
    <text evidence="2 4">Belongs to the ATPase inhibitor family.</text>
</comment>
<feature type="region of interest" description="Disordered" evidence="5">
    <location>
        <begin position="22"/>
        <end position="48"/>
    </location>
</feature>
<sequence length="110" mass="13115">MLLLRFHRPASKSVVRFARYTSSGSFNNSPFSGPVVEPDPFKEREKTKEDYFVHQQELEKLRRLKRSLQQHRKELDQIEQRVNSLTQKHEEQMPSSTENKDDESKEKTRP</sequence>
<evidence type="ECO:0000313" key="8">
    <source>
        <dbReference type="Proteomes" id="UP000001744"/>
    </source>
</evidence>
<evidence type="ECO:0000256" key="1">
    <source>
        <dbReference type="ARBA" id="ARBA00004173"/>
    </source>
</evidence>
<keyword evidence="8" id="KW-1185">Reference proteome</keyword>
<dbReference type="GO" id="GO:0005739">
    <property type="term" value="C:mitochondrion"/>
    <property type="evidence" value="ECO:0007669"/>
    <property type="project" value="UniProtKB-SubCell"/>
</dbReference>
<evidence type="ECO:0000313" key="7">
    <source>
        <dbReference type="JaponicusDB" id="SJAG_04422"/>
    </source>
</evidence>
<dbReference type="HOGENOM" id="CLU_2172531_0_0_1"/>
<dbReference type="RefSeq" id="XP_002175530.1">
    <property type="nucleotide sequence ID" value="XM_002175494.2"/>
</dbReference>
<feature type="compositionally biased region" description="Low complexity" evidence="5">
    <location>
        <begin position="22"/>
        <end position="34"/>
    </location>
</feature>
<comment type="subcellular location">
    <subcellularLocation>
        <location evidence="1">Mitochondrion</location>
    </subcellularLocation>
</comment>
<feature type="region of interest" description="Disordered" evidence="5">
    <location>
        <begin position="72"/>
        <end position="110"/>
    </location>
</feature>
<dbReference type="InterPro" id="IPR007648">
    <property type="entry name" value="ATPase_inhibitor_mt"/>
</dbReference>
<accession>B6K6T3</accession>
<evidence type="ECO:0000256" key="4">
    <source>
        <dbReference type="RuleBase" id="RU368087"/>
    </source>
</evidence>
<dbReference type="JaponicusDB" id="SJAG_04422">
    <property type="gene designation" value="inh1"/>
</dbReference>
<keyword evidence="3" id="KW-0496">Mitochondrion</keyword>
<comment type="function">
    <text evidence="4">Inhibits the enzyme activity of ATPase.</text>
</comment>
<reference evidence="6 8" key="1">
    <citation type="journal article" date="2011" name="Science">
        <title>Comparative functional genomics of the fission yeasts.</title>
        <authorList>
            <person name="Rhind N."/>
            <person name="Chen Z."/>
            <person name="Yassour M."/>
            <person name="Thompson D.A."/>
            <person name="Haas B.J."/>
            <person name="Habib N."/>
            <person name="Wapinski I."/>
            <person name="Roy S."/>
            <person name="Lin M.F."/>
            <person name="Heiman D.I."/>
            <person name="Young S.K."/>
            <person name="Furuya K."/>
            <person name="Guo Y."/>
            <person name="Pidoux A."/>
            <person name="Chen H.M."/>
            <person name="Robbertse B."/>
            <person name="Goldberg J.M."/>
            <person name="Aoki K."/>
            <person name="Bayne E.H."/>
            <person name="Berlin A.M."/>
            <person name="Desjardins C.A."/>
            <person name="Dobbs E."/>
            <person name="Dukaj L."/>
            <person name="Fan L."/>
            <person name="FitzGerald M.G."/>
            <person name="French C."/>
            <person name="Gujja S."/>
            <person name="Hansen K."/>
            <person name="Keifenheim D."/>
            <person name="Levin J.Z."/>
            <person name="Mosher R.A."/>
            <person name="Mueller C.A."/>
            <person name="Pfiffner J."/>
            <person name="Priest M."/>
            <person name="Russ C."/>
            <person name="Smialowska A."/>
            <person name="Swoboda P."/>
            <person name="Sykes S.M."/>
            <person name="Vaughn M."/>
            <person name="Vengrova S."/>
            <person name="Yoder R."/>
            <person name="Zeng Q."/>
            <person name="Allshire R."/>
            <person name="Baulcombe D."/>
            <person name="Birren B.W."/>
            <person name="Brown W."/>
            <person name="Ekwall K."/>
            <person name="Kellis M."/>
            <person name="Leatherwood J."/>
            <person name="Levin H."/>
            <person name="Margalit H."/>
            <person name="Martienssen R."/>
            <person name="Nieduszynski C.A."/>
            <person name="Spatafora J.W."/>
            <person name="Friedman N."/>
            <person name="Dalgaard J.Z."/>
            <person name="Baumann P."/>
            <person name="Niki H."/>
            <person name="Regev A."/>
            <person name="Nusbaum C."/>
        </authorList>
    </citation>
    <scope>NUCLEOTIDE SEQUENCE [LARGE SCALE GENOMIC DNA]</scope>
    <source>
        <strain evidence="8">yFS275 / FY16936</strain>
    </source>
</reference>
<dbReference type="STRING" id="402676.B6K6T3"/>
<evidence type="ECO:0000256" key="5">
    <source>
        <dbReference type="SAM" id="MobiDB-lite"/>
    </source>
</evidence>
<protein>
    <recommendedName>
        <fullName evidence="4">ATPase inhibitor, mitochondrial</fullName>
    </recommendedName>
</protein>
<dbReference type="Proteomes" id="UP000001744">
    <property type="component" value="Unassembled WGS sequence"/>
</dbReference>
<feature type="compositionally biased region" description="Basic and acidic residues" evidence="5">
    <location>
        <begin position="39"/>
        <end position="48"/>
    </location>
</feature>
<name>B6K6T3_SCHJY</name>
<evidence type="ECO:0000256" key="2">
    <source>
        <dbReference type="ARBA" id="ARBA00010901"/>
    </source>
</evidence>